<dbReference type="SUPFAM" id="SSF51735">
    <property type="entry name" value="NAD(P)-binding Rossmann-fold domains"/>
    <property type="match status" value="1"/>
</dbReference>
<protein>
    <submittedName>
        <fullName evidence="3">NAD(P)-binding</fullName>
    </submittedName>
</protein>
<dbReference type="Proteomes" id="UP000730481">
    <property type="component" value="Unassembled WGS sequence"/>
</dbReference>
<dbReference type="PANTHER" id="PTHR43477:SF1">
    <property type="entry name" value="DIHYDROANTICAPSIN 7-DEHYDROGENASE"/>
    <property type="match status" value="1"/>
</dbReference>
<dbReference type="CDD" id="cd05233">
    <property type="entry name" value="SDR_c"/>
    <property type="match status" value="1"/>
</dbReference>
<dbReference type="Gene3D" id="3.40.50.720">
    <property type="entry name" value="NAD(P)-binding Rossmann-like Domain"/>
    <property type="match status" value="1"/>
</dbReference>
<dbReference type="Pfam" id="PF13561">
    <property type="entry name" value="adh_short_C2"/>
    <property type="match status" value="1"/>
</dbReference>
<comment type="similarity">
    <text evidence="1">Belongs to the short-chain dehydrogenases/reductases (SDR) family.</text>
</comment>
<dbReference type="OrthoDB" id="5840532at2759"/>
<sequence>MASSRSGLLVLGAGGMGLAIARRLGEGRLVFLTDNSPKVPNFAASSLRSDGHEVQTHVVDVSSNDSVKDLAKIASEAAKLNTVVNTAGISPGMGTARRIFEVDLLRTANVIDAFLEKAIDSELEKHLATSPREQLLDLYAADLEGSPELAYGISKWGNMVRTQAAVRQGQKKGVRLNTISPGVIMTAMIRNELESELGNRIRKMIPETPIPRAGCADEIASLVAFLSGPDAGFINGADFVIDGGATAASRFSDPILELV</sequence>
<dbReference type="EMBL" id="PVQB02000076">
    <property type="protein sequence ID" value="KAF4343851.1"/>
    <property type="molecule type" value="Genomic_DNA"/>
</dbReference>
<dbReference type="InterPro" id="IPR002347">
    <property type="entry name" value="SDR_fam"/>
</dbReference>
<evidence type="ECO:0000313" key="3">
    <source>
        <dbReference type="EMBL" id="KAF4343851.1"/>
    </source>
</evidence>
<keyword evidence="2" id="KW-0560">Oxidoreductase</keyword>
<dbReference type="GO" id="GO:0016491">
    <property type="term" value="F:oxidoreductase activity"/>
    <property type="evidence" value="ECO:0007669"/>
    <property type="project" value="UniProtKB-KW"/>
</dbReference>
<accession>A0A9P5ARX1</accession>
<evidence type="ECO:0000256" key="1">
    <source>
        <dbReference type="ARBA" id="ARBA00006484"/>
    </source>
</evidence>
<dbReference type="InterPro" id="IPR036291">
    <property type="entry name" value="NAD(P)-bd_dom_sf"/>
</dbReference>
<keyword evidence="4" id="KW-1185">Reference proteome</keyword>
<organism evidence="3 4">
    <name type="scientific">Fusarium beomiforme</name>
    <dbReference type="NCBI Taxonomy" id="44412"/>
    <lineage>
        <taxon>Eukaryota</taxon>
        <taxon>Fungi</taxon>
        <taxon>Dikarya</taxon>
        <taxon>Ascomycota</taxon>
        <taxon>Pezizomycotina</taxon>
        <taxon>Sordariomycetes</taxon>
        <taxon>Hypocreomycetidae</taxon>
        <taxon>Hypocreales</taxon>
        <taxon>Nectriaceae</taxon>
        <taxon>Fusarium</taxon>
        <taxon>Fusarium burgessii species complex</taxon>
    </lineage>
</organism>
<name>A0A9P5ARX1_9HYPO</name>
<proteinExistence type="inferred from homology"/>
<dbReference type="InterPro" id="IPR051122">
    <property type="entry name" value="SDR_DHRS6-like"/>
</dbReference>
<dbReference type="AlphaFoldDB" id="A0A9P5ARX1"/>
<dbReference type="PRINTS" id="PR00081">
    <property type="entry name" value="GDHRDH"/>
</dbReference>
<evidence type="ECO:0000313" key="4">
    <source>
        <dbReference type="Proteomes" id="UP000730481"/>
    </source>
</evidence>
<reference evidence="3" key="1">
    <citation type="journal article" date="2017" name="Mycologia">
        <title>Fusarium algeriense, sp. nov., a novel toxigenic crown rot pathogen of durum wheat from Algeria is nested in the Fusarium burgessii species complex.</title>
        <authorList>
            <person name="Laraba I."/>
            <person name="Keddad A."/>
            <person name="Boureghda H."/>
            <person name="Abdallah N."/>
            <person name="Vaughan M.M."/>
            <person name="Proctor R.H."/>
            <person name="Busman M."/>
            <person name="O'Donnell K."/>
        </authorList>
    </citation>
    <scope>NUCLEOTIDE SEQUENCE</scope>
    <source>
        <strain evidence="3">NRRL 25174</strain>
    </source>
</reference>
<reference evidence="3" key="2">
    <citation type="submission" date="2020-02" db="EMBL/GenBank/DDBJ databases">
        <title>Identification and distribution of gene clusters putatively required for synthesis of sphingolipid metabolism inhibitors in phylogenetically diverse species of the filamentous fungus Fusarium.</title>
        <authorList>
            <person name="Kim H.-S."/>
            <person name="Busman M."/>
            <person name="Brown D.W."/>
            <person name="Divon H."/>
            <person name="Uhlig S."/>
            <person name="Proctor R.H."/>
        </authorList>
    </citation>
    <scope>NUCLEOTIDE SEQUENCE</scope>
    <source>
        <strain evidence="3">NRRL 25174</strain>
    </source>
</reference>
<comment type="caution">
    <text evidence="3">The sequence shown here is derived from an EMBL/GenBank/DDBJ whole genome shotgun (WGS) entry which is preliminary data.</text>
</comment>
<evidence type="ECO:0000256" key="2">
    <source>
        <dbReference type="ARBA" id="ARBA00023002"/>
    </source>
</evidence>
<dbReference type="PANTHER" id="PTHR43477">
    <property type="entry name" value="DIHYDROANTICAPSIN 7-DEHYDROGENASE"/>
    <property type="match status" value="1"/>
</dbReference>
<gene>
    <name evidence="3" type="ORF">FBEOM_2184</name>
</gene>